<organism evidence="1 2">
    <name type="scientific">Staurois parvus</name>
    <dbReference type="NCBI Taxonomy" id="386267"/>
    <lineage>
        <taxon>Eukaryota</taxon>
        <taxon>Metazoa</taxon>
        <taxon>Chordata</taxon>
        <taxon>Craniata</taxon>
        <taxon>Vertebrata</taxon>
        <taxon>Euteleostomi</taxon>
        <taxon>Amphibia</taxon>
        <taxon>Batrachia</taxon>
        <taxon>Anura</taxon>
        <taxon>Neobatrachia</taxon>
        <taxon>Ranoidea</taxon>
        <taxon>Ranidae</taxon>
        <taxon>Staurois</taxon>
    </lineage>
</organism>
<protein>
    <submittedName>
        <fullName evidence="1">Uncharacterized protein</fullName>
    </submittedName>
</protein>
<accession>A0ABN9B4S3</accession>
<reference evidence="1" key="1">
    <citation type="submission" date="2023-05" db="EMBL/GenBank/DDBJ databases">
        <authorList>
            <person name="Stuckert A."/>
        </authorList>
    </citation>
    <scope>NUCLEOTIDE SEQUENCE</scope>
</reference>
<name>A0ABN9B4S3_9NEOB</name>
<sequence>MYINSQMGAVQEWVAIHKRRPHFQTVRAPWEHAEPRSGARCEVPIHVITDWPISDHMNSNEQYVTSDIIAYYL</sequence>
<evidence type="ECO:0000313" key="2">
    <source>
        <dbReference type="Proteomes" id="UP001162483"/>
    </source>
</evidence>
<keyword evidence="2" id="KW-1185">Reference proteome</keyword>
<evidence type="ECO:0000313" key="1">
    <source>
        <dbReference type="EMBL" id="CAI9541851.1"/>
    </source>
</evidence>
<dbReference type="Proteomes" id="UP001162483">
    <property type="component" value="Unassembled WGS sequence"/>
</dbReference>
<dbReference type="EMBL" id="CATNWA010002032">
    <property type="protein sequence ID" value="CAI9541851.1"/>
    <property type="molecule type" value="Genomic_DNA"/>
</dbReference>
<comment type="caution">
    <text evidence="1">The sequence shown here is derived from an EMBL/GenBank/DDBJ whole genome shotgun (WGS) entry which is preliminary data.</text>
</comment>
<proteinExistence type="predicted"/>
<gene>
    <name evidence="1" type="ORF">SPARVUS_LOCUS1994757</name>
</gene>